<dbReference type="EMBL" id="VSSQ01141137">
    <property type="protein sequence ID" value="MPN62715.1"/>
    <property type="molecule type" value="Genomic_DNA"/>
</dbReference>
<accession>A0A645JGA9</accession>
<sequence>MPMPIDRHKDVRIAKIEIAADSPLERFVIKAMMKNERKGKNGINHAH</sequence>
<dbReference type="AlphaFoldDB" id="A0A645JGA9"/>
<name>A0A645JGA9_9ZZZZ</name>
<evidence type="ECO:0000313" key="1">
    <source>
        <dbReference type="EMBL" id="MPN62715.1"/>
    </source>
</evidence>
<reference evidence="1" key="1">
    <citation type="submission" date="2019-08" db="EMBL/GenBank/DDBJ databases">
        <authorList>
            <person name="Kucharzyk K."/>
            <person name="Murdoch R.W."/>
            <person name="Higgins S."/>
            <person name="Loffler F."/>
        </authorList>
    </citation>
    <scope>NUCLEOTIDE SEQUENCE</scope>
</reference>
<protein>
    <submittedName>
        <fullName evidence="1">Uncharacterized protein</fullName>
    </submittedName>
</protein>
<proteinExistence type="predicted"/>
<comment type="caution">
    <text evidence="1">The sequence shown here is derived from an EMBL/GenBank/DDBJ whole genome shotgun (WGS) entry which is preliminary data.</text>
</comment>
<gene>
    <name evidence="1" type="ORF">SDC9_210468</name>
</gene>
<organism evidence="1">
    <name type="scientific">bioreactor metagenome</name>
    <dbReference type="NCBI Taxonomy" id="1076179"/>
    <lineage>
        <taxon>unclassified sequences</taxon>
        <taxon>metagenomes</taxon>
        <taxon>ecological metagenomes</taxon>
    </lineage>
</organism>